<dbReference type="InterPro" id="IPR018247">
    <property type="entry name" value="EF_Hand_1_Ca_BS"/>
</dbReference>
<feature type="domain" description="EF-hand" evidence="4">
    <location>
        <begin position="928"/>
        <end position="963"/>
    </location>
</feature>
<evidence type="ECO:0000313" key="6">
    <source>
        <dbReference type="Proteomes" id="UP001295684"/>
    </source>
</evidence>
<evidence type="ECO:0000313" key="5">
    <source>
        <dbReference type="EMBL" id="CAI2386992.1"/>
    </source>
</evidence>
<dbReference type="CDD" id="cd00051">
    <property type="entry name" value="EFh"/>
    <property type="match status" value="1"/>
</dbReference>
<dbReference type="Proteomes" id="UP001295684">
    <property type="component" value="Unassembled WGS sequence"/>
</dbReference>
<feature type="domain" description="EF-hand" evidence="4">
    <location>
        <begin position="1258"/>
        <end position="1293"/>
    </location>
</feature>
<evidence type="ECO:0000256" key="2">
    <source>
        <dbReference type="ARBA" id="ARBA00022837"/>
    </source>
</evidence>
<dbReference type="InterPro" id="IPR040673">
    <property type="entry name" value="CCDC81_HU_dom_2"/>
</dbReference>
<dbReference type="GO" id="GO:0005509">
    <property type="term" value="F:calcium ion binding"/>
    <property type="evidence" value="ECO:0007669"/>
    <property type="project" value="InterPro"/>
</dbReference>
<gene>
    <name evidence="5" type="ORF">ECRASSUSDP1_LOCUS28618</name>
</gene>
<evidence type="ECO:0000256" key="3">
    <source>
        <dbReference type="SAM" id="MobiDB-lite"/>
    </source>
</evidence>
<feature type="region of interest" description="Disordered" evidence="3">
    <location>
        <begin position="284"/>
        <end position="313"/>
    </location>
</feature>
<feature type="domain" description="EF-hand" evidence="4">
    <location>
        <begin position="1107"/>
        <end position="1142"/>
    </location>
</feature>
<reference evidence="5" key="1">
    <citation type="submission" date="2023-07" db="EMBL/GenBank/DDBJ databases">
        <authorList>
            <consortium name="AG Swart"/>
            <person name="Singh M."/>
            <person name="Singh A."/>
            <person name="Seah K."/>
            <person name="Emmerich C."/>
        </authorList>
    </citation>
    <scope>NUCLEOTIDE SEQUENCE</scope>
    <source>
        <strain evidence="5">DP1</strain>
    </source>
</reference>
<protein>
    <recommendedName>
        <fullName evidence="4">EF-hand domain-containing protein</fullName>
    </recommendedName>
</protein>
<dbReference type="Pfam" id="PF18289">
    <property type="entry name" value="HU-CCDC81_euk_2"/>
    <property type="match status" value="1"/>
</dbReference>
<feature type="domain" description="EF-hand" evidence="4">
    <location>
        <begin position="1419"/>
        <end position="1454"/>
    </location>
</feature>
<accession>A0AAD2DAE4</accession>
<dbReference type="SUPFAM" id="SSF47473">
    <property type="entry name" value="EF-hand"/>
    <property type="match status" value="4"/>
</dbReference>
<feature type="compositionally biased region" description="Polar residues" evidence="3">
    <location>
        <begin position="303"/>
        <end position="313"/>
    </location>
</feature>
<feature type="domain" description="EF-hand" evidence="4">
    <location>
        <begin position="1455"/>
        <end position="1490"/>
    </location>
</feature>
<feature type="compositionally biased region" description="Polar residues" evidence="3">
    <location>
        <begin position="630"/>
        <end position="643"/>
    </location>
</feature>
<dbReference type="InterPro" id="IPR011992">
    <property type="entry name" value="EF-hand-dom_pair"/>
</dbReference>
<name>A0AAD2DAE4_EUPCR</name>
<dbReference type="PROSITE" id="PS00018">
    <property type="entry name" value="EF_HAND_1"/>
    <property type="match status" value="3"/>
</dbReference>
<dbReference type="EMBL" id="CAMPGE010029512">
    <property type="protein sequence ID" value="CAI2386992.1"/>
    <property type="molecule type" value="Genomic_DNA"/>
</dbReference>
<sequence length="1684" mass="191127">MSRRSGSRPYSAHPSSHTRNLIAKTLNQNNPNNVDDVAKIWTALGKYIAKIIKTGKGVSIPKFGQFTFTPMKVDLAGSTNPDVRDKQLREPIFQVAQDFVLGMPLKSGVVNNTGTLRPFQIQGTSGIVPKVRINYTEIGYYAGVSKDDAKHGCDIVIRDLSDKVKSGQQTKLLIPNVGYFLCRAKVVGVKFNGDVVQDAVGKTSKAHFVNKLFSNSVNRANLEILDQKVSQGIRTRPANFESTNARVPVVGMHDDSLTVTPEAQTWMLNNLGINMDSGLPVKSAHKAKPRMKRTFSARPGFRSNASDRGSTVKSGQMNYRFEQDSVHSKQDEPLFKIRNSSKKRRPMSAISNFSKRSRASSAKSAASFVPKMTRASALAYCNKIAANRLVLDQARASKFNARDKLTPSEIQHVLQDARVFMDISTVRGFLGHLHYSPHGKSCSILDLIRKCKEWSAGGPGKYAPPAAKATSLHTTEELVIKIRDSLYKTGLSADKLFDIGCDQKREIDEEAFVFLMKKYCSEVVSEDDSRRVFQACHRNLGSNLGLSDFKTIFGAVAPKSNFHIQGLKQIRSWMYENGLTSDQAFDSLFGGKQTVSLDQLEQALSRHFRFTSPEVEDIFKAIAQNHSSLSSAQRQDWHQQPTGVATRPGFDSESETKSNINLPHNSAVITKRKWCETVYEDSANPLQLIREIVNEYNLDEDDLLFRMKLRIWDDPLDYQQFVKAIRSLDTSLTDVQLRALAKSLKNSKNLVEVPVLVNNLIGKDHQTVDFRDKLYKRLFSEILESGGGSKKEKLKNLLMKYDTLNDGTIVAQDLQKVLSQVSPSIKKEDILRFTRFLEKDPRGRIDYTKFIDDLEKVKEHNPFKIIVSRIKAFMKQNGQDVQKFMRRLVAGESQTGSGFHKEEGLEKERKVSVPFFAKFLKNKVAKKKTIDELTNYAELIDVDGDGFISIHDMNSCLGNLNNETFYKNNGSTLIGTFKTILSERDKFFPKDPLPHQKALEVVAKIKEALTAKGISMHVLFSKLDTNGDEFLTFTEFSENLDPIVKLSPIIKEKLFALMDVNKIGMVDYPSFLEVLKLTPVSAKTVRVEDNFNWEYETVDKIKKWINDEGITVEEAFKAFDRDFDGHISIEDLKWVIINIIKSGDKKTIGGSQLERLFKLLDFHKSGRIQKCDIQRLVENENPYLSTGKLTNSKFMVGEDTFDWKNNAIQQIGIEISRSAKYKSLKDCFRVASKGMGKINYRDFKEFVHENNALKGFNLTDQLLQKLFSELDPHKKGFLSESDWEAAFGGFSWHDQLIVELQNLVSCSFTDVESAFEYFQVIGNSKSITKSTFTKAVNSLRGKTLNSREADYMWKYFSDGSKSIDADKFSLIFSDLNFSGTSALRKTGKSLHSTTLVSKTTSSSQWSKNVMEKFRKIIKSSNMHLRDVFERFDEDGNGLITPLEFRHAVRTLNINLSAREIDEIIKVVDRNMDGMIDWKEFSSKFKTNSNESLIETRSKNKMAKLKEQMTSHMKSPQDAFNLFDKSQSERLSFANFNELIKELARLSGESVPPFAIVKDLFDEIDIRKDGAIDLKEWNQTFLRVQAGDNRFSLKKIPQHLAEFEVSREARIILEAIRRNRKFLIEKFNERSSDGTHVSFEEAKEIVRAVQRGVEIEDDQYKIIFKGAMRENELVEYKLLGRALKQ</sequence>
<organism evidence="5 6">
    <name type="scientific">Euplotes crassus</name>
    <dbReference type="NCBI Taxonomy" id="5936"/>
    <lineage>
        <taxon>Eukaryota</taxon>
        <taxon>Sar</taxon>
        <taxon>Alveolata</taxon>
        <taxon>Ciliophora</taxon>
        <taxon>Intramacronucleata</taxon>
        <taxon>Spirotrichea</taxon>
        <taxon>Hypotrichia</taxon>
        <taxon>Euplotida</taxon>
        <taxon>Euplotidae</taxon>
        <taxon>Moneuplotes</taxon>
    </lineage>
</organism>
<feature type="domain" description="EF-hand" evidence="4">
    <location>
        <begin position="1551"/>
        <end position="1586"/>
    </location>
</feature>
<proteinExistence type="predicted"/>
<dbReference type="Pfam" id="PF14908">
    <property type="entry name" value="HU-CCDC81_euk_1"/>
    <property type="match status" value="1"/>
</dbReference>
<feature type="domain" description="EF-hand" evidence="4">
    <location>
        <begin position="1510"/>
        <end position="1545"/>
    </location>
</feature>
<keyword evidence="1" id="KW-0677">Repeat</keyword>
<keyword evidence="2" id="KW-0106">Calcium</keyword>
<dbReference type="PROSITE" id="PS50222">
    <property type="entry name" value="EF_HAND_2"/>
    <property type="match status" value="7"/>
</dbReference>
<dbReference type="InterPro" id="IPR050145">
    <property type="entry name" value="Centrin_CML-like"/>
</dbReference>
<dbReference type="Pfam" id="PF13202">
    <property type="entry name" value="EF-hand_5"/>
    <property type="match status" value="2"/>
</dbReference>
<dbReference type="InterPro" id="IPR002048">
    <property type="entry name" value="EF_hand_dom"/>
</dbReference>
<evidence type="ECO:0000256" key="1">
    <source>
        <dbReference type="ARBA" id="ARBA00022737"/>
    </source>
</evidence>
<dbReference type="InterPro" id="IPR028034">
    <property type="entry name" value="HU-CCDC81"/>
</dbReference>
<dbReference type="Gene3D" id="1.10.238.10">
    <property type="entry name" value="EF-hand"/>
    <property type="match status" value="6"/>
</dbReference>
<keyword evidence="6" id="KW-1185">Reference proteome</keyword>
<dbReference type="PANTHER" id="PTHR23050">
    <property type="entry name" value="CALCIUM BINDING PROTEIN"/>
    <property type="match status" value="1"/>
</dbReference>
<feature type="region of interest" description="Disordered" evidence="3">
    <location>
        <begin position="630"/>
        <end position="657"/>
    </location>
</feature>
<evidence type="ECO:0000259" key="4">
    <source>
        <dbReference type="PROSITE" id="PS50222"/>
    </source>
</evidence>
<feature type="compositionally biased region" description="Basic residues" evidence="3">
    <location>
        <begin position="284"/>
        <end position="295"/>
    </location>
</feature>
<dbReference type="Pfam" id="PF13499">
    <property type="entry name" value="EF-hand_7"/>
    <property type="match status" value="1"/>
</dbReference>
<comment type="caution">
    <text evidence="5">The sequence shown here is derived from an EMBL/GenBank/DDBJ whole genome shotgun (WGS) entry which is preliminary data.</text>
</comment>
<dbReference type="SMART" id="SM00054">
    <property type="entry name" value="EFh"/>
    <property type="match status" value="11"/>
</dbReference>